<feature type="domain" description="O-antigen ligase-related" evidence="7">
    <location>
        <begin position="199"/>
        <end position="361"/>
    </location>
</feature>
<feature type="transmembrane region" description="Helical" evidence="6">
    <location>
        <begin position="357"/>
        <end position="379"/>
    </location>
</feature>
<dbReference type="SMART" id="SM00710">
    <property type="entry name" value="PbH1"/>
    <property type="match status" value="6"/>
</dbReference>
<keyword evidence="5 6" id="KW-0472">Membrane</keyword>
<comment type="subcellular location">
    <subcellularLocation>
        <location evidence="1">Membrane</location>
        <topology evidence="1">Multi-pass membrane protein</topology>
    </subcellularLocation>
</comment>
<keyword evidence="10" id="KW-1185">Reference proteome</keyword>
<evidence type="ECO:0000259" key="7">
    <source>
        <dbReference type="Pfam" id="PF04932"/>
    </source>
</evidence>
<dbReference type="RefSeq" id="WP_167561503.1">
    <property type="nucleotide sequence ID" value="NZ_FOAN01000001.1"/>
</dbReference>
<dbReference type="InterPro" id="IPR006626">
    <property type="entry name" value="PbH1"/>
</dbReference>
<reference evidence="10" key="1">
    <citation type="submission" date="2016-10" db="EMBL/GenBank/DDBJ databases">
        <authorList>
            <person name="Varghese N."/>
            <person name="Submissions S."/>
        </authorList>
    </citation>
    <scope>NUCLEOTIDE SEQUENCE [LARGE SCALE GENOMIC DNA]</scope>
    <source>
        <strain evidence="10">LMG 26383,CCUG 61248,R- 45681</strain>
    </source>
</reference>
<gene>
    <name evidence="9" type="ORF">SAMN04515666_101558</name>
</gene>
<dbReference type="GO" id="GO:0016020">
    <property type="term" value="C:membrane"/>
    <property type="evidence" value="ECO:0007669"/>
    <property type="project" value="UniProtKB-SubCell"/>
</dbReference>
<dbReference type="STRING" id="1036779.SAMN04515666_101558"/>
<feature type="transmembrane region" description="Helical" evidence="6">
    <location>
        <begin position="386"/>
        <end position="405"/>
    </location>
</feature>
<evidence type="ECO:0000313" key="9">
    <source>
        <dbReference type="EMBL" id="SEK45404.1"/>
    </source>
</evidence>
<protein>
    <submittedName>
        <fullName evidence="9">Parallel beta-helix repeat (Two copies)</fullName>
    </submittedName>
</protein>
<evidence type="ECO:0000256" key="1">
    <source>
        <dbReference type="ARBA" id="ARBA00004141"/>
    </source>
</evidence>
<accession>A0A1H7H551</accession>
<evidence type="ECO:0000256" key="3">
    <source>
        <dbReference type="ARBA" id="ARBA00022737"/>
    </source>
</evidence>
<dbReference type="Pfam" id="PF13229">
    <property type="entry name" value="Beta_helix"/>
    <property type="match status" value="1"/>
</dbReference>
<dbReference type="InterPro" id="IPR011050">
    <property type="entry name" value="Pectin_lyase_fold/virulence"/>
</dbReference>
<feature type="transmembrane region" description="Helical" evidence="6">
    <location>
        <begin position="201"/>
        <end position="229"/>
    </location>
</feature>
<evidence type="ECO:0000259" key="8">
    <source>
        <dbReference type="Pfam" id="PF13229"/>
    </source>
</evidence>
<feature type="domain" description="Right handed beta helix" evidence="8">
    <location>
        <begin position="665"/>
        <end position="831"/>
    </location>
</feature>
<evidence type="ECO:0000256" key="4">
    <source>
        <dbReference type="ARBA" id="ARBA00022989"/>
    </source>
</evidence>
<dbReference type="Proteomes" id="UP000199664">
    <property type="component" value="Unassembled WGS sequence"/>
</dbReference>
<feature type="transmembrane region" description="Helical" evidence="6">
    <location>
        <begin position="135"/>
        <end position="154"/>
    </location>
</feature>
<name>A0A1H7H551_9HYPH</name>
<evidence type="ECO:0000256" key="5">
    <source>
        <dbReference type="ARBA" id="ARBA00023136"/>
    </source>
</evidence>
<proteinExistence type="predicted"/>
<sequence length="964" mass="103642">MPRAPASAAIDRRATDRYLPILALGFAGYVVFGKSFAYLGLPPLFVGEMLFALGLLAFLASGCTAALLTTVPALSAALLMGWVLLRTLQGIGSYGVDALRDGAVALYGGFAFIVAALIVERPIRIAQIMGYFRVHARVLIPIAIVFYLIARFFNAYIPKLPGQNIEIISVRSGELAAHLCGALVLVLVGLCRVSRTWLVAALGAALLVASQSRGGMLALLLPLLLCMVLTGQIGRLASITMALTLVMMVAYAADFELALPRGERPISAAAVVENLASVAGSSDANNLDGTKQWRLSWWQAIRNYTIHGPYFWTGKGFGVNLAEADGFVVGLERGGPIVRSPHSVHMTYLARGGVPGLALWLLAIGSWTIALLRAAHLAWRRGDLDWARYFVFLVCYLASIVIDASFDVALEGPMLGIPFWILFGIGFGSLMVYRAWHIVAPPVRFGRAARGGAHIAGAALLGAMTLLGSSRSDAAENAHCPSGSIMVPVGASIQAFVDKAAPGATFCIAAGVHRGQLVAPKDRQTFIGQPGAILNGAELITDISPKDTVWVTAMPQFGTKRFGSCLPNRARCNDPRRFFLDGQPLEPVSDRAELQPGRVYSDAATGLSYLADDPRGRTLERARLLYAFNSRGARGVTVKGLIVEKYATPAQQGAIFGDEHPRATDWLIEDNEVRFNSGSGIATGERSMVRRNKVHHNGQLGISPNGSDVVIEDNEIYENNIYGFDAAWEAGGVKAGKVERLTLRGNHVHDNYGSGLWCDVDCRNVLFENNLVERNSDAGIFYEISFDAIIRNNTVRLNGTGRGGQQGSAWIWGAGIQIAASEGVSVYGNKVTVASGGTAIVIVDQGRERLDQPRLKDGQKKLFYLTARNAVHDNEIVYEGNSGLSGGASDVPASNPNFRIIETGGNRFDRNTYVLRGPTNAPLFIWGGEPVSYERFRDLGQEANGRIIRADQAPPAQNGLVQKP</sequence>
<feature type="transmembrane region" description="Helical" evidence="6">
    <location>
        <begin position="417"/>
        <end position="436"/>
    </location>
</feature>
<evidence type="ECO:0000256" key="6">
    <source>
        <dbReference type="SAM" id="Phobius"/>
    </source>
</evidence>
<keyword evidence="2 6" id="KW-0812">Transmembrane</keyword>
<feature type="transmembrane region" description="Helical" evidence="6">
    <location>
        <begin position="21"/>
        <end position="39"/>
    </location>
</feature>
<dbReference type="InterPro" id="IPR039448">
    <property type="entry name" value="Beta_helix"/>
</dbReference>
<feature type="transmembrane region" description="Helical" evidence="6">
    <location>
        <begin position="104"/>
        <end position="123"/>
    </location>
</feature>
<dbReference type="InterPro" id="IPR012334">
    <property type="entry name" value="Pectin_lyas_fold"/>
</dbReference>
<dbReference type="PANTHER" id="PTHR22990:SF15">
    <property type="entry name" value="F-BOX ONLY PROTEIN 10"/>
    <property type="match status" value="1"/>
</dbReference>
<dbReference type="InterPro" id="IPR051550">
    <property type="entry name" value="SCF-Subunits/Alg-Epimerases"/>
</dbReference>
<feature type="transmembrane region" description="Helical" evidence="6">
    <location>
        <begin position="175"/>
        <end position="195"/>
    </location>
</feature>
<organism evidence="9 10">
    <name type="scientific">Bosea lupini</name>
    <dbReference type="NCBI Taxonomy" id="1036779"/>
    <lineage>
        <taxon>Bacteria</taxon>
        <taxon>Pseudomonadati</taxon>
        <taxon>Pseudomonadota</taxon>
        <taxon>Alphaproteobacteria</taxon>
        <taxon>Hyphomicrobiales</taxon>
        <taxon>Boseaceae</taxon>
        <taxon>Bosea</taxon>
    </lineage>
</organism>
<dbReference type="Gene3D" id="2.160.20.10">
    <property type="entry name" value="Single-stranded right-handed beta-helix, Pectin lyase-like"/>
    <property type="match status" value="1"/>
</dbReference>
<dbReference type="InterPro" id="IPR007016">
    <property type="entry name" value="O-antigen_ligase-rel_domated"/>
</dbReference>
<dbReference type="Pfam" id="PF04932">
    <property type="entry name" value="Wzy_C"/>
    <property type="match status" value="1"/>
</dbReference>
<dbReference type="SUPFAM" id="SSF51126">
    <property type="entry name" value="Pectin lyase-like"/>
    <property type="match status" value="1"/>
</dbReference>
<evidence type="ECO:0000313" key="10">
    <source>
        <dbReference type="Proteomes" id="UP000199664"/>
    </source>
</evidence>
<feature type="transmembrane region" description="Helical" evidence="6">
    <location>
        <begin position="51"/>
        <end position="84"/>
    </location>
</feature>
<keyword evidence="3" id="KW-0677">Repeat</keyword>
<dbReference type="PANTHER" id="PTHR22990">
    <property type="entry name" value="F-BOX ONLY PROTEIN"/>
    <property type="match status" value="1"/>
</dbReference>
<feature type="transmembrane region" description="Helical" evidence="6">
    <location>
        <begin position="236"/>
        <end position="253"/>
    </location>
</feature>
<keyword evidence="4 6" id="KW-1133">Transmembrane helix</keyword>
<dbReference type="AlphaFoldDB" id="A0A1H7H551"/>
<evidence type="ECO:0000256" key="2">
    <source>
        <dbReference type="ARBA" id="ARBA00022692"/>
    </source>
</evidence>
<dbReference type="EMBL" id="FOAN01000001">
    <property type="protein sequence ID" value="SEK45404.1"/>
    <property type="molecule type" value="Genomic_DNA"/>
</dbReference>